<gene>
    <name evidence="2" type="ORF">ACFOMP_14985</name>
</gene>
<dbReference type="Proteomes" id="UP001595596">
    <property type="component" value="Unassembled WGS sequence"/>
</dbReference>
<sequence>MPVDPFLLIRRSPPLLGLARTARGLVRRIRRAWRRCLPGARRRPVWTEPVADWREARPDIMVPPGLAVADIRLVPAKRFSNRNLMFDGGPVWPDFENMPMVRHRAHGKCHDVNAHPGWRRGPRLNEPVIWGGRCFFHFGHLVAEHVSRLPPALYRHPEARVLFTLPPGKMIGEVPAFFWTVMAWLGLHPDRIGFVTSPCVAARLHVYPQAETLGLDPPEPWYLDLLDELPRLNRLERIESQALYVPRLGELARGNGASAGETALIAALRQAGVAILDCRRESIRRQMTLYAGAKLLIFAEGSAMHGRQLLGRVDQKILVLRRRPRSTLARAHLTPRCRELEYAPVIRGFARPLRRDGNEIGPRGIAFHDADKLLAILARHGIDLTPHWRPGDYRAAVRKDARAWREAVLKQRDIDGDRTEEHIRNEFNRIGLADL</sequence>
<feature type="domain" description="Glycosyltransferase 61 catalytic" evidence="1">
    <location>
        <begin position="138"/>
        <end position="305"/>
    </location>
</feature>
<dbReference type="EMBL" id="JBHRXE010000041">
    <property type="protein sequence ID" value="MFC3570760.1"/>
    <property type="molecule type" value="Genomic_DNA"/>
</dbReference>
<dbReference type="InterPro" id="IPR049625">
    <property type="entry name" value="Glyco_transf_61_cat"/>
</dbReference>
<dbReference type="Pfam" id="PF04577">
    <property type="entry name" value="Glyco_transf_61"/>
    <property type="match status" value="1"/>
</dbReference>
<reference evidence="3" key="1">
    <citation type="journal article" date="2019" name="Int. J. Syst. Evol. Microbiol.">
        <title>The Global Catalogue of Microorganisms (GCM) 10K type strain sequencing project: providing services to taxonomists for standard genome sequencing and annotation.</title>
        <authorList>
            <consortium name="The Broad Institute Genomics Platform"/>
            <consortium name="The Broad Institute Genome Sequencing Center for Infectious Disease"/>
            <person name="Wu L."/>
            <person name="Ma J."/>
        </authorList>
    </citation>
    <scope>NUCLEOTIDE SEQUENCE [LARGE SCALE GENOMIC DNA]</scope>
    <source>
        <strain evidence="3">VKM B-3226</strain>
    </source>
</reference>
<evidence type="ECO:0000313" key="2">
    <source>
        <dbReference type="EMBL" id="MFC3570760.1"/>
    </source>
</evidence>
<keyword evidence="3" id="KW-1185">Reference proteome</keyword>
<accession>A0ABV7S5P9</accession>
<dbReference type="RefSeq" id="WP_379031920.1">
    <property type="nucleotide sequence ID" value="NZ_JBHRXE010000041.1"/>
</dbReference>
<comment type="caution">
    <text evidence="2">The sequence shown here is derived from an EMBL/GenBank/DDBJ whole genome shotgun (WGS) entry which is preliminary data.</text>
</comment>
<name>A0ABV7S5P9_9RHOB</name>
<evidence type="ECO:0000313" key="3">
    <source>
        <dbReference type="Proteomes" id="UP001595596"/>
    </source>
</evidence>
<protein>
    <submittedName>
        <fullName evidence="2">Glycosyltransferase 61 family protein</fullName>
    </submittedName>
</protein>
<proteinExistence type="predicted"/>
<organism evidence="2 3">
    <name type="scientific">Paracoccus simplex</name>
    <dbReference type="NCBI Taxonomy" id="2086346"/>
    <lineage>
        <taxon>Bacteria</taxon>
        <taxon>Pseudomonadati</taxon>
        <taxon>Pseudomonadota</taxon>
        <taxon>Alphaproteobacteria</taxon>
        <taxon>Rhodobacterales</taxon>
        <taxon>Paracoccaceae</taxon>
        <taxon>Paracoccus</taxon>
    </lineage>
</organism>
<evidence type="ECO:0000259" key="1">
    <source>
        <dbReference type="Pfam" id="PF04577"/>
    </source>
</evidence>